<dbReference type="InterPro" id="IPR050707">
    <property type="entry name" value="HTH_MetabolicPath_Reg"/>
</dbReference>
<sequence length="276" mass="31224">MVKWFHIWNYKELAMKITQYPDIPIFDKIDEVMSLISLHPTGISAIDLLKETGYPRTTLYRILYQLEKKGYLTLNQMTRLYFLGPKLLYLRSSDIEQHSILQNCASPFLIQLAYKINQTVKLSVRVGFSSEVLCHTGSSESLLTHLRVGTIYPLHAGAASKILLSTLTDREMRLYFSMNTVAYTSSTITALNVMEQEFEQIKEQGFALDNGEYIANIGGIAVPITDKNEHIIAAASIAFHIKEMEKNQAYITDLKETAAEISAAFRSLLEGRTTNI</sequence>
<evidence type="ECO:0000256" key="3">
    <source>
        <dbReference type="ARBA" id="ARBA00023163"/>
    </source>
</evidence>
<feature type="domain" description="IclR-ED" evidence="5">
    <location>
        <begin position="86"/>
        <end position="271"/>
    </location>
</feature>
<evidence type="ECO:0000313" key="7">
    <source>
        <dbReference type="Proteomes" id="UP000477010"/>
    </source>
</evidence>
<accession>A0A6A8KIE4</accession>
<dbReference type="PROSITE" id="PS51077">
    <property type="entry name" value="HTH_ICLR"/>
    <property type="match status" value="1"/>
</dbReference>
<dbReference type="Pfam" id="PF01614">
    <property type="entry name" value="IclR_C"/>
    <property type="match status" value="1"/>
</dbReference>
<comment type="caution">
    <text evidence="6">The sequence shown here is derived from an EMBL/GenBank/DDBJ whole genome shotgun (WGS) entry which is preliminary data.</text>
</comment>
<evidence type="ECO:0000259" key="4">
    <source>
        <dbReference type="PROSITE" id="PS51077"/>
    </source>
</evidence>
<dbReference type="SUPFAM" id="SSF55781">
    <property type="entry name" value="GAF domain-like"/>
    <property type="match status" value="1"/>
</dbReference>
<dbReference type="Pfam" id="PF09339">
    <property type="entry name" value="HTH_IclR"/>
    <property type="match status" value="1"/>
</dbReference>
<organism evidence="6 7">
    <name type="scientific">Faecalibacterium prausnitzii</name>
    <dbReference type="NCBI Taxonomy" id="853"/>
    <lineage>
        <taxon>Bacteria</taxon>
        <taxon>Bacillati</taxon>
        <taxon>Bacillota</taxon>
        <taxon>Clostridia</taxon>
        <taxon>Eubacteriales</taxon>
        <taxon>Oscillospiraceae</taxon>
        <taxon>Faecalibacterium</taxon>
    </lineage>
</organism>
<keyword evidence="1" id="KW-0805">Transcription regulation</keyword>
<dbReference type="EMBL" id="WKQE01000012">
    <property type="protein sequence ID" value="MSC81012.1"/>
    <property type="molecule type" value="Genomic_DNA"/>
</dbReference>
<dbReference type="PROSITE" id="PS51078">
    <property type="entry name" value="ICLR_ED"/>
    <property type="match status" value="1"/>
</dbReference>
<dbReference type="SUPFAM" id="SSF46785">
    <property type="entry name" value="Winged helix' DNA-binding domain"/>
    <property type="match status" value="1"/>
</dbReference>
<dbReference type="Proteomes" id="UP000477010">
    <property type="component" value="Unassembled WGS sequence"/>
</dbReference>
<proteinExistence type="predicted"/>
<dbReference type="InterPro" id="IPR014757">
    <property type="entry name" value="Tscrpt_reg_IclR_C"/>
</dbReference>
<dbReference type="SMART" id="SM00346">
    <property type="entry name" value="HTH_ICLR"/>
    <property type="match status" value="1"/>
</dbReference>
<dbReference type="GO" id="GO:0003677">
    <property type="term" value="F:DNA binding"/>
    <property type="evidence" value="ECO:0007669"/>
    <property type="project" value="UniProtKB-KW"/>
</dbReference>
<dbReference type="Gene3D" id="3.30.450.40">
    <property type="match status" value="1"/>
</dbReference>
<evidence type="ECO:0000256" key="2">
    <source>
        <dbReference type="ARBA" id="ARBA00023125"/>
    </source>
</evidence>
<evidence type="ECO:0000256" key="1">
    <source>
        <dbReference type="ARBA" id="ARBA00023015"/>
    </source>
</evidence>
<protein>
    <submittedName>
        <fullName evidence="6">Helix-turn-helix domain-containing protein</fullName>
    </submittedName>
</protein>
<keyword evidence="2" id="KW-0238">DNA-binding</keyword>
<dbReference type="InterPro" id="IPR036388">
    <property type="entry name" value="WH-like_DNA-bd_sf"/>
</dbReference>
<evidence type="ECO:0000313" key="6">
    <source>
        <dbReference type="EMBL" id="MSC81012.1"/>
    </source>
</evidence>
<evidence type="ECO:0000259" key="5">
    <source>
        <dbReference type="PROSITE" id="PS51078"/>
    </source>
</evidence>
<dbReference type="GO" id="GO:0003700">
    <property type="term" value="F:DNA-binding transcription factor activity"/>
    <property type="evidence" value="ECO:0007669"/>
    <property type="project" value="TreeGrafter"/>
</dbReference>
<dbReference type="PANTHER" id="PTHR30136:SF35">
    <property type="entry name" value="HTH-TYPE TRANSCRIPTIONAL REGULATOR RV1719"/>
    <property type="match status" value="1"/>
</dbReference>
<keyword evidence="3" id="KW-0804">Transcription</keyword>
<dbReference type="InterPro" id="IPR029016">
    <property type="entry name" value="GAF-like_dom_sf"/>
</dbReference>
<dbReference type="AlphaFoldDB" id="A0A6A8KIE4"/>
<dbReference type="InterPro" id="IPR036390">
    <property type="entry name" value="WH_DNA-bd_sf"/>
</dbReference>
<dbReference type="PANTHER" id="PTHR30136">
    <property type="entry name" value="HELIX-TURN-HELIX TRANSCRIPTIONAL REGULATOR, ICLR FAMILY"/>
    <property type="match status" value="1"/>
</dbReference>
<gene>
    <name evidence="6" type="ORF">GKD85_09295</name>
</gene>
<dbReference type="Gene3D" id="1.10.10.10">
    <property type="entry name" value="Winged helix-like DNA-binding domain superfamily/Winged helix DNA-binding domain"/>
    <property type="match status" value="1"/>
</dbReference>
<dbReference type="GO" id="GO:0045892">
    <property type="term" value="P:negative regulation of DNA-templated transcription"/>
    <property type="evidence" value="ECO:0007669"/>
    <property type="project" value="TreeGrafter"/>
</dbReference>
<dbReference type="InterPro" id="IPR005471">
    <property type="entry name" value="Tscrpt_reg_IclR_N"/>
</dbReference>
<name>A0A6A8KIE4_9FIRM</name>
<reference evidence="6 7" key="1">
    <citation type="journal article" date="2019" name="Nat. Med.">
        <title>A library of human gut bacterial isolates paired with longitudinal multiomics data enables mechanistic microbiome research.</title>
        <authorList>
            <person name="Poyet M."/>
            <person name="Groussin M."/>
            <person name="Gibbons S.M."/>
            <person name="Avila-Pacheco J."/>
            <person name="Jiang X."/>
            <person name="Kearney S.M."/>
            <person name="Perrotta A.R."/>
            <person name="Berdy B."/>
            <person name="Zhao S."/>
            <person name="Lieberman T.D."/>
            <person name="Swanson P.K."/>
            <person name="Smith M."/>
            <person name="Roesemann S."/>
            <person name="Alexander J.E."/>
            <person name="Rich S.A."/>
            <person name="Livny J."/>
            <person name="Vlamakis H."/>
            <person name="Clish C."/>
            <person name="Bullock K."/>
            <person name="Deik A."/>
            <person name="Scott J."/>
            <person name="Pierce K.A."/>
            <person name="Xavier R.J."/>
            <person name="Alm E.J."/>
        </authorList>
    </citation>
    <scope>NUCLEOTIDE SEQUENCE [LARGE SCALE GENOMIC DNA]</scope>
    <source>
        <strain evidence="6 7">BIOML-B9</strain>
    </source>
</reference>
<feature type="domain" description="HTH iclR-type" evidence="4">
    <location>
        <begin position="23"/>
        <end position="85"/>
    </location>
</feature>